<proteinExistence type="predicted"/>
<dbReference type="InterPro" id="IPR058533">
    <property type="entry name" value="Cation_efflux_TM"/>
</dbReference>
<feature type="domain" description="Cation efflux protein transmembrane" evidence="9">
    <location>
        <begin position="62"/>
        <end position="270"/>
    </location>
</feature>
<keyword evidence="6 8" id="KW-0472">Membrane</keyword>
<sequence length="394" mass="42526">MHDDHAHAHHHHGAGCDHDHAHHPAPAAPPPTDQDGEERHYFDHIYLSAGHDKNARRTLWVVWLTAATMVVEIAFGWITGSMALLADGFHMATHAGALAVAAAAYSYARRHARNPRYTFGTGKVGDLSGFASALLLLLTALFIAVESGMRLFEPVQVAFGEATLVAIIGLVINLVSALLLGHDHSHDHGHSHAHDDHDHDHKGGHADNNLRAAYVHVLTDALTSVLAIAALLAGRYLGWWWLDPAVGLLGAVVIARWAWGLMKDTAAILLDTAEPALMPGCAAWSKPKAPPSATSMSGASARTPMPRSSAWRPAPTGRRSANECAACRAWNMSRWSAAERPLEKAGSGPLPRPVLQSRAHVRLRPALSHRPASPRNMISYLRKEMSKCAGNMRS</sequence>
<organism evidence="10 11">
    <name type="scientific">Sphingobium yanoikuyae ATCC 51230</name>
    <dbReference type="NCBI Taxonomy" id="883163"/>
    <lineage>
        <taxon>Bacteria</taxon>
        <taxon>Pseudomonadati</taxon>
        <taxon>Pseudomonadota</taxon>
        <taxon>Alphaproteobacteria</taxon>
        <taxon>Sphingomonadales</taxon>
        <taxon>Sphingomonadaceae</taxon>
        <taxon>Sphingobium</taxon>
    </lineage>
</organism>
<gene>
    <name evidence="10" type="ORF">HMPREF9718_02585</name>
</gene>
<feature type="transmembrane region" description="Helical" evidence="8">
    <location>
        <begin position="212"/>
        <end position="233"/>
    </location>
</feature>
<evidence type="ECO:0000313" key="10">
    <source>
        <dbReference type="EMBL" id="EKU75057.1"/>
    </source>
</evidence>
<comment type="subcellular location">
    <subcellularLocation>
        <location evidence="1">Membrane</location>
        <topology evidence="1">Multi-pass membrane protein</topology>
    </subcellularLocation>
</comment>
<dbReference type="GO" id="GO:0005385">
    <property type="term" value="F:zinc ion transmembrane transporter activity"/>
    <property type="evidence" value="ECO:0007669"/>
    <property type="project" value="InterPro"/>
</dbReference>
<feature type="transmembrane region" description="Helical" evidence="8">
    <location>
        <begin position="89"/>
        <end position="107"/>
    </location>
</feature>
<keyword evidence="5" id="KW-0406">Ion transport</keyword>
<feature type="region of interest" description="Disordered" evidence="7">
    <location>
        <begin position="1"/>
        <end position="35"/>
    </location>
</feature>
<dbReference type="InterPro" id="IPR027469">
    <property type="entry name" value="Cation_efflux_TMD_sf"/>
</dbReference>
<dbReference type="PATRIC" id="fig|883163.3.peg.2636"/>
<dbReference type="EMBL" id="AGZU01000008">
    <property type="protein sequence ID" value="EKU75057.1"/>
    <property type="molecule type" value="Genomic_DNA"/>
</dbReference>
<comment type="caution">
    <text evidence="10">The sequence shown here is derived from an EMBL/GenBank/DDBJ whole genome shotgun (WGS) entry which is preliminary data.</text>
</comment>
<dbReference type="GO" id="GO:0016020">
    <property type="term" value="C:membrane"/>
    <property type="evidence" value="ECO:0007669"/>
    <property type="project" value="UniProtKB-SubCell"/>
</dbReference>
<evidence type="ECO:0000256" key="7">
    <source>
        <dbReference type="SAM" id="MobiDB-lite"/>
    </source>
</evidence>
<evidence type="ECO:0000256" key="3">
    <source>
        <dbReference type="ARBA" id="ARBA00022692"/>
    </source>
</evidence>
<dbReference type="GO" id="GO:0006882">
    <property type="term" value="P:intracellular zinc ion homeostasis"/>
    <property type="evidence" value="ECO:0007669"/>
    <property type="project" value="InterPro"/>
</dbReference>
<evidence type="ECO:0000256" key="1">
    <source>
        <dbReference type="ARBA" id="ARBA00004141"/>
    </source>
</evidence>
<dbReference type="InterPro" id="IPR002524">
    <property type="entry name" value="Cation_efflux"/>
</dbReference>
<dbReference type="Proteomes" id="UP000009887">
    <property type="component" value="Unassembled WGS sequence"/>
</dbReference>
<feature type="transmembrane region" description="Helical" evidence="8">
    <location>
        <begin position="58"/>
        <end position="77"/>
    </location>
</feature>
<dbReference type="NCBIfam" id="TIGR01297">
    <property type="entry name" value="CDF"/>
    <property type="match status" value="1"/>
</dbReference>
<dbReference type="SUPFAM" id="SSF161111">
    <property type="entry name" value="Cation efflux protein transmembrane domain-like"/>
    <property type="match status" value="1"/>
</dbReference>
<feature type="compositionally biased region" description="Low complexity" evidence="7">
    <location>
        <begin position="288"/>
        <end position="297"/>
    </location>
</feature>
<dbReference type="HOGENOM" id="CLU_700019_0_0_5"/>
<dbReference type="NCBIfam" id="NF033827">
    <property type="entry name" value="CDF_efflux_DmeF"/>
    <property type="match status" value="1"/>
</dbReference>
<evidence type="ECO:0000256" key="8">
    <source>
        <dbReference type="SAM" id="Phobius"/>
    </source>
</evidence>
<dbReference type="InterPro" id="IPR045316">
    <property type="entry name" value="Msc2-like"/>
</dbReference>
<evidence type="ECO:0000259" key="9">
    <source>
        <dbReference type="Pfam" id="PF01545"/>
    </source>
</evidence>
<name>K9D800_SPHYA</name>
<feature type="region of interest" description="Disordered" evidence="7">
    <location>
        <begin position="288"/>
        <end position="318"/>
    </location>
</feature>
<reference evidence="10 11" key="1">
    <citation type="submission" date="2012-09" db="EMBL/GenBank/DDBJ databases">
        <title>The Genome Sequence of Sphingobium yanoikuyae ATCC 51230.</title>
        <authorList>
            <consortium name="The Broad Institute Genome Sequencing Platform"/>
            <person name="Earl A."/>
            <person name="Ward D."/>
            <person name="Feldgarden M."/>
            <person name="Gevers D."/>
            <person name="Huys G."/>
            <person name="Walker B."/>
            <person name="Young S.K."/>
            <person name="Zeng Q."/>
            <person name="Gargeya S."/>
            <person name="Fitzgerald M."/>
            <person name="Haas B."/>
            <person name="Abouelleil A."/>
            <person name="Alvarado L."/>
            <person name="Arachchi H.M."/>
            <person name="Berlin A.M."/>
            <person name="Chapman S.B."/>
            <person name="Goldberg J."/>
            <person name="Griggs A."/>
            <person name="Gujja S."/>
            <person name="Hansen M."/>
            <person name="Howarth C."/>
            <person name="Imamovic A."/>
            <person name="Larimer J."/>
            <person name="McCowen C."/>
            <person name="Montmayeur A."/>
            <person name="Murphy C."/>
            <person name="Neiman D."/>
            <person name="Pearson M."/>
            <person name="Priest M."/>
            <person name="Roberts A."/>
            <person name="Saif S."/>
            <person name="Shea T."/>
            <person name="Sisk P."/>
            <person name="Sykes S."/>
            <person name="Wortman J."/>
            <person name="Nusbaum C."/>
            <person name="Birren B."/>
        </authorList>
    </citation>
    <scope>NUCLEOTIDE SEQUENCE [LARGE SCALE GENOMIC DNA]</scope>
    <source>
        <strain evidence="10 11">ATCC 51230</strain>
    </source>
</reference>
<evidence type="ECO:0000256" key="5">
    <source>
        <dbReference type="ARBA" id="ARBA00023065"/>
    </source>
</evidence>
<feature type="transmembrane region" description="Helical" evidence="8">
    <location>
        <begin position="127"/>
        <end position="145"/>
    </location>
</feature>
<keyword evidence="11" id="KW-1185">Reference proteome</keyword>
<feature type="transmembrane region" description="Helical" evidence="8">
    <location>
        <begin position="157"/>
        <end position="180"/>
    </location>
</feature>
<dbReference type="PANTHER" id="PTHR45755:SF4">
    <property type="entry name" value="ZINC TRANSPORTER 7"/>
    <property type="match status" value="1"/>
</dbReference>
<evidence type="ECO:0000256" key="2">
    <source>
        <dbReference type="ARBA" id="ARBA00022448"/>
    </source>
</evidence>
<dbReference type="AlphaFoldDB" id="K9D800"/>
<protein>
    <submittedName>
        <fullName evidence="10">Cation diffusion facilitator family transporter</fullName>
    </submittedName>
</protein>
<feature type="transmembrane region" description="Helical" evidence="8">
    <location>
        <begin position="239"/>
        <end position="259"/>
    </location>
</feature>
<keyword evidence="2" id="KW-0813">Transport</keyword>
<accession>K9D800</accession>
<dbReference type="Gene3D" id="1.20.1510.10">
    <property type="entry name" value="Cation efflux protein transmembrane domain"/>
    <property type="match status" value="1"/>
</dbReference>
<keyword evidence="4 8" id="KW-1133">Transmembrane helix</keyword>
<evidence type="ECO:0000256" key="4">
    <source>
        <dbReference type="ARBA" id="ARBA00022989"/>
    </source>
</evidence>
<dbReference type="Pfam" id="PF01545">
    <property type="entry name" value="Cation_efflux"/>
    <property type="match status" value="1"/>
</dbReference>
<evidence type="ECO:0000313" key="11">
    <source>
        <dbReference type="Proteomes" id="UP000009887"/>
    </source>
</evidence>
<dbReference type="PANTHER" id="PTHR45755">
    <property type="match status" value="1"/>
</dbReference>
<evidence type="ECO:0000256" key="6">
    <source>
        <dbReference type="ARBA" id="ARBA00023136"/>
    </source>
</evidence>
<keyword evidence="3 8" id="KW-0812">Transmembrane</keyword>